<dbReference type="Gene3D" id="3.40.605.10">
    <property type="entry name" value="Aldehyde Dehydrogenase, Chain A, domain 1"/>
    <property type="match status" value="1"/>
</dbReference>
<evidence type="ECO:0000259" key="2">
    <source>
        <dbReference type="Pfam" id="PF00171"/>
    </source>
</evidence>
<dbReference type="EMBL" id="JBIRXV010000001">
    <property type="protein sequence ID" value="MFI2320613.1"/>
    <property type="molecule type" value="Genomic_DNA"/>
</dbReference>
<evidence type="ECO:0000256" key="1">
    <source>
        <dbReference type="ARBA" id="ARBA00023002"/>
    </source>
</evidence>
<sequence length="387" mass="40971">MDASVPLSTAPHARMTQLAEAVRSERLELTTALLEVETHTTAVTELDWVLAALTAGPATAWLSQRRGIGTVFAATPATLPLYSTLLFALAPALAGNRVVARPASVSRDCVRLLYALAAEAGLAIEMVDQSWGEFAASAVDHADGMVYCGSAEHAARLDQDLPERVRLICQGPGVCAAVVTDSADIQAAAESVIATRIFNSSQDCMATERVYVHHAAYPEFIDALLAAAGRVRVGPNADPDTQLGPLLLTGLTDRWLADPASCGTVLRAPGHDGPACGLAIVEAAADAPIVLEEKYCPILPVVRYHTDRDLAEMLALGDYALGLTVFGAELPVFGTLDFCHVAVNSSLYEHEDAWSAFGGHRRTTLVRGPGLRRTGPVLVPYTLTDPL</sequence>
<reference evidence="3 4" key="1">
    <citation type="submission" date="2024-10" db="EMBL/GenBank/DDBJ databases">
        <title>The Natural Products Discovery Center: Release of the First 8490 Sequenced Strains for Exploring Actinobacteria Biosynthetic Diversity.</title>
        <authorList>
            <person name="Kalkreuter E."/>
            <person name="Kautsar S.A."/>
            <person name="Yang D."/>
            <person name="Bader C.D."/>
            <person name="Teijaro C.N."/>
            <person name="Fluegel L."/>
            <person name="Davis C.M."/>
            <person name="Simpson J.R."/>
            <person name="Lauterbach L."/>
            <person name="Steele A.D."/>
            <person name="Gui C."/>
            <person name="Meng S."/>
            <person name="Li G."/>
            <person name="Viehrig K."/>
            <person name="Ye F."/>
            <person name="Su P."/>
            <person name="Kiefer A.F."/>
            <person name="Nichols A."/>
            <person name="Cepeda A.J."/>
            <person name="Yan W."/>
            <person name="Fan B."/>
            <person name="Jiang Y."/>
            <person name="Adhikari A."/>
            <person name="Zheng C.-J."/>
            <person name="Schuster L."/>
            <person name="Cowan T.M."/>
            <person name="Smanski M.J."/>
            <person name="Chevrette M.G."/>
            <person name="De Carvalho L.P.S."/>
            <person name="Shen B."/>
        </authorList>
    </citation>
    <scope>NUCLEOTIDE SEQUENCE [LARGE SCALE GENOMIC DNA]</scope>
    <source>
        <strain evidence="3 4">NPDC019626</strain>
    </source>
</reference>
<dbReference type="Gene3D" id="3.40.309.10">
    <property type="entry name" value="Aldehyde Dehydrogenase, Chain A, domain 2"/>
    <property type="match status" value="1"/>
</dbReference>
<dbReference type="Pfam" id="PF00171">
    <property type="entry name" value="Aldedh"/>
    <property type="match status" value="1"/>
</dbReference>
<dbReference type="InterPro" id="IPR016162">
    <property type="entry name" value="Ald_DH_N"/>
</dbReference>
<keyword evidence="4" id="KW-1185">Reference proteome</keyword>
<evidence type="ECO:0000313" key="4">
    <source>
        <dbReference type="Proteomes" id="UP001611450"/>
    </source>
</evidence>
<dbReference type="Proteomes" id="UP001611450">
    <property type="component" value="Unassembled WGS sequence"/>
</dbReference>
<evidence type="ECO:0000313" key="3">
    <source>
        <dbReference type="EMBL" id="MFI2320613.1"/>
    </source>
</evidence>
<dbReference type="RefSeq" id="WP_396945003.1">
    <property type="nucleotide sequence ID" value="NZ_JBIRXV010000001.1"/>
</dbReference>
<dbReference type="InterPro" id="IPR016163">
    <property type="entry name" value="Ald_DH_C"/>
</dbReference>
<proteinExistence type="predicted"/>
<dbReference type="InterPro" id="IPR015590">
    <property type="entry name" value="Aldehyde_DH_dom"/>
</dbReference>
<keyword evidence="1" id="KW-0560">Oxidoreductase</keyword>
<feature type="domain" description="Aldehyde dehydrogenase" evidence="2">
    <location>
        <begin position="26"/>
        <end position="364"/>
    </location>
</feature>
<protein>
    <submittedName>
        <fullName evidence="3">Aldehyde dehydrogenase family protein</fullName>
    </submittedName>
</protein>
<comment type="caution">
    <text evidence="3">The sequence shown here is derived from an EMBL/GenBank/DDBJ whole genome shotgun (WGS) entry which is preliminary data.</text>
</comment>
<dbReference type="SUPFAM" id="SSF53720">
    <property type="entry name" value="ALDH-like"/>
    <property type="match status" value="1"/>
</dbReference>
<gene>
    <name evidence="3" type="ORF">ACH47G_08990</name>
</gene>
<dbReference type="InterPro" id="IPR016161">
    <property type="entry name" value="Ald_DH/histidinol_DH"/>
</dbReference>
<name>A0ABW7WCC5_9NOCA</name>
<organism evidence="3 4">
    <name type="scientific">Nocardia beijingensis</name>
    <dbReference type="NCBI Taxonomy" id="95162"/>
    <lineage>
        <taxon>Bacteria</taxon>
        <taxon>Bacillati</taxon>
        <taxon>Actinomycetota</taxon>
        <taxon>Actinomycetes</taxon>
        <taxon>Mycobacteriales</taxon>
        <taxon>Nocardiaceae</taxon>
        <taxon>Nocardia</taxon>
    </lineage>
</organism>
<accession>A0ABW7WCC5</accession>
<dbReference type="PANTHER" id="PTHR11699">
    <property type="entry name" value="ALDEHYDE DEHYDROGENASE-RELATED"/>
    <property type="match status" value="1"/>
</dbReference>